<feature type="non-terminal residue" evidence="1">
    <location>
        <position position="1"/>
    </location>
</feature>
<organism evidence="1">
    <name type="scientific">Spongospora subterranea</name>
    <dbReference type="NCBI Taxonomy" id="70186"/>
    <lineage>
        <taxon>Eukaryota</taxon>
        <taxon>Sar</taxon>
        <taxon>Rhizaria</taxon>
        <taxon>Endomyxa</taxon>
        <taxon>Phytomyxea</taxon>
        <taxon>Plasmodiophorida</taxon>
        <taxon>Plasmodiophoridae</taxon>
        <taxon>Spongospora</taxon>
    </lineage>
</organism>
<reference evidence="1" key="1">
    <citation type="submission" date="2015-04" db="EMBL/GenBank/DDBJ databases">
        <title>The genome sequence of the plant pathogenic Rhizarian Plasmodiophora brassicae reveals insights in its biotrophic life cycle and the origin of chitin synthesis.</title>
        <authorList>
            <person name="Schwelm A."/>
            <person name="Fogelqvist J."/>
            <person name="Knaust A."/>
            <person name="Julke S."/>
            <person name="Lilja T."/>
            <person name="Dhandapani V."/>
            <person name="Bonilla-Rosso G."/>
            <person name="Karlsson M."/>
            <person name="Shevchenko A."/>
            <person name="Choi S.R."/>
            <person name="Kim H.G."/>
            <person name="Park J.Y."/>
            <person name="Lim Y.P."/>
            <person name="Ludwig-Muller J."/>
            <person name="Dixelius C."/>
        </authorList>
    </citation>
    <scope>NUCLEOTIDE SEQUENCE</scope>
    <source>
        <tissue evidence="1">Potato root galls</tissue>
    </source>
</reference>
<accession>A0A0H5RF22</accession>
<evidence type="ECO:0000313" key="1">
    <source>
        <dbReference type="EMBL" id="CRZ12648.1"/>
    </source>
</evidence>
<protein>
    <submittedName>
        <fullName evidence="1">Uncharacterized protein</fullName>
    </submittedName>
</protein>
<dbReference type="AlphaFoldDB" id="A0A0H5RF22"/>
<dbReference type="EMBL" id="HACM01012206">
    <property type="protein sequence ID" value="CRZ12648.1"/>
    <property type="molecule type" value="Transcribed_RNA"/>
</dbReference>
<proteinExistence type="predicted"/>
<sequence>SETLRDLRKKAQALPYRCHFLRPPVRYMFSHLLVIARKVTAQSSKTRKMELIKAQEAVNATVFALLLRCLTLYCGGDYTVFKENSSPGLQHTKSNSAVCRKIACTL</sequence>
<name>A0A0H5RF22_9EUKA</name>